<feature type="transmembrane region" description="Helical" evidence="21">
    <location>
        <begin position="475"/>
        <end position="499"/>
    </location>
</feature>
<feature type="transmembrane region" description="Helical" evidence="21">
    <location>
        <begin position="450"/>
        <end position="469"/>
    </location>
</feature>
<evidence type="ECO:0000256" key="18">
    <source>
        <dbReference type="ARBA" id="ARBA00082128"/>
    </source>
</evidence>
<dbReference type="InterPro" id="IPR050731">
    <property type="entry name" value="HRD1_E3_ubiq-ligases"/>
</dbReference>
<dbReference type="PANTHER" id="PTHR22763">
    <property type="entry name" value="RING ZINC FINGER PROTEIN"/>
    <property type="match status" value="1"/>
</dbReference>
<dbReference type="InterPro" id="IPR024766">
    <property type="entry name" value="Znf_RING_H2"/>
</dbReference>
<evidence type="ECO:0000256" key="13">
    <source>
        <dbReference type="ARBA" id="ARBA00023136"/>
    </source>
</evidence>
<protein>
    <recommendedName>
        <fullName evidence="16">DSC E3 ubiquitin ligase complex subunit A</fullName>
        <ecNumber evidence="4">2.3.2.27</ecNumber>
    </recommendedName>
    <alternativeName>
        <fullName evidence="17">Defective for SREBP cleavage protein A</fullName>
    </alternativeName>
    <alternativeName>
        <fullName evidence="18">RING-type E3 ubiquitin transferase dscA</fullName>
    </alternativeName>
</protein>
<dbReference type="GO" id="GO:0044695">
    <property type="term" value="C:Dsc E3 ubiquitin ligase complex"/>
    <property type="evidence" value="ECO:0007669"/>
    <property type="project" value="TreeGrafter"/>
</dbReference>
<keyword evidence="25" id="KW-1185">Reference proteome</keyword>
<evidence type="ECO:0000259" key="23">
    <source>
        <dbReference type="PROSITE" id="PS50089"/>
    </source>
</evidence>
<feature type="compositionally biased region" description="Low complexity" evidence="20">
    <location>
        <begin position="538"/>
        <end position="555"/>
    </location>
</feature>
<evidence type="ECO:0000256" key="20">
    <source>
        <dbReference type="SAM" id="MobiDB-lite"/>
    </source>
</evidence>
<feature type="transmembrane region" description="Helical" evidence="21">
    <location>
        <begin position="686"/>
        <end position="704"/>
    </location>
</feature>
<evidence type="ECO:0000256" key="15">
    <source>
        <dbReference type="ARBA" id="ARBA00063126"/>
    </source>
</evidence>
<feature type="region of interest" description="Disordered" evidence="20">
    <location>
        <begin position="503"/>
        <end position="587"/>
    </location>
</feature>
<accession>A0A8H4PSL1</accession>
<feature type="compositionally biased region" description="Low complexity" evidence="20">
    <location>
        <begin position="514"/>
        <end position="525"/>
    </location>
</feature>
<dbReference type="GO" id="GO:0012505">
    <property type="term" value="C:endomembrane system"/>
    <property type="evidence" value="ECO:0007669"/>
    <property type="project" value="UniProtKB-SubCell"/>
</dbReference>
<keyword evidence="6 21" id="KW-0812">Transmembrane</keyword>
<feature type="region of interest" description="Disordered" evidence="20">
    <location>
        <begin position="632"/>
        <end position="651"/>
    </location>
</feature>
<evidence type="ECO:0000256" key="3">
    <source>
        <dbReference type="ARBA" id="ARBA00004906"/>
    </source>
</evidence>
<keyword evidence="7" id="KW-0479">Metal-binding</keyword>
<feature type="transmembrane region" description="Helical" evidence="21">
    <location>
        <begin position="748"/>
        <end position="767"/>
    </location>
</feature>
<comment type="subunit">
    <text evidence="15">Component of the DSC E3 ubiquitin ligase complex composed of dscA, dscB, dscC and dscD.</text>
</comment>
<feature type="compositionally biased region" description="Low complexity" evidence="20">
    <location>
        <begin position="561"/>
        <end position="586"/>
    </location>
</feature>
<comment type="catalytic activity">
    <reaction evidence="1">
        <text>S-ubiquitinyl-[E2 ubiquitin-conjugating enzyme]-L-cysteine + [acceptor protein]-L-lysine = [E2 ubiquitin-conjugating enzyme]-L-cysteine + N(6)-ubiquitinyl-[acceptor protein]-L-lysine.</text>
        <dbReference type="EC" id="2.3.2.27"/>
    </reaction>
</comment>
<evidence type="ECO:0000256" key="4">
    <source>
        <dbReference type="ARBA" id="ARBA00012483"/>
    </source>
</evidence>
<dbReference type="PROSITE" id="PS50089">
    <property type="entry name" value="ZF_RING_2"/>
    <property type="match status" value="1"/>
</dbReference>
<evidence type="ECO:0000256" key="6">
    <source>
        <dbReference type="ARBA" id="ARBA00022692"/>
    </source>
</evidence>
<dbReference type="Pfam" id="PF12678">
    <property type="entry name" value="zf-rbx1"/>
    <property type="match status" value="1"/>
</dbReference>
<dbReference type="FunFam" id="3.30.40.10:FF:000626">
    <property type="entry name" value="Transmembrane ubiquitin ligase 1"/>
    <property type="match status" value="1"/>
</dbReference>
<keyword evidence="9 19" id="KW-0863">Zinc-finger</keyword>
<evidence type="ECO:0000256" key="19">
    <source>
        <dbReference type="PROSITE-ProRule" id="PRU00175"/>
    </source>
</evidence>
<dbReference type="InterPro" id="IPR021319">
    <property type="entry name" value="DUF2921"/>
</dbReference>
<evidence type="ECO:0000256" key="21">
    <source>
        <dbReference type="SAM" id="Phobius"/>
    </source>
</evidence>
<dbReference type="AlphaFoldDB" id="A0A8H4PSL1"/>
<evidence type="ECO:0000256" key="10">
    <source>
        <dbReference type="ARBA" id="ARBA00022786"/>
    </source>
</evidence>
<dbReference type="PANTHER" id="PTHR22763:SF162">
    <property type="entry name" value="TRANSMEMBRANE E3 UBIQUITIN-PROTEIN LIGASE 1"/>
    <property type="match status" value="1"/>
</dbReference>
<dbReference type="GO" id="GO:0016567">
    <property type="term" value="P:protein ubiquitination"/>
    <property type="evidence" value="ECO:0007669"/>
    <property type="project" value="UniProtKB-UniPathway"/>
</dbReference>
<evidence type="ECO:0000256" key="7">
    <source>
        <dbReference type="ARBA" id="ARBA00022723"/>
    </source>
</evidence>
<evidence type="ECO:0000256" key="12">
    <source>
        <dbReference type="ARBA" id="ARBA00022989"/>
    </source>
</evidence>
<keyword evidence="8 22" id="KW-0732">Signal</keyword>
<evidence type="ECO:0000256" key="16">
    <source>
        <dbReference type="ARBA" id="ARBA00071072"/>
    </source>
</evidence>
<keyword evidence="13 21" id="KW-0472">Membrane</keyword>
<dbReference type="Gene3D" id="3.30.40.10">
    <property type="entry name" value="Zinc/RING finger domain, C3HC4 (zinc finger)"/>
    <property type="match status" value="1"/>
</dbReference>
<comment type="subcellular location">
    <subcellularLocation>
        <location evidence="2">Endomembrane system</location>
        <topology evidence="2">Multi-pass membrane protein</topology>
    </subcellularLocation>
</comment>
<dbReference type="Pfam" id="PF11145">
    <property type="entry name" value="DUF2921"/>
    <property type="match status" value="1"/>
</dbReference>
<dbReference type="GO" id="GO:0043161">
    <property type="term" value="P:proteasome-mediated ubiquitin-dependent protein catabolic process"/>
    <property type="evidence" value="ECO:0007669"/>
    <property type="project" value="TreeGrafter"/>
</dbReference>
<dbReference type="SMART" id="SM00184">
    <property type="entry name" value="RING"/>
    <property type="match status" value="1"/>
</dbReference>
<gene>
    <name evidence="24" type="ORF">G6O67_003752</name>
</gene>
<name>A0A8H4PSL1_9HYPO</name>
<feature type="compositionally biased region" description="Pro residues" evidence="20">
    <location>
        <begin position="526"/>
        <end position="537"/>
    </location>
</feature>
<feature type="transmembrane region" description="Helical" evidence="21">
    <location>
        <begin position="659"/>
        <end position="680"/>
    </location>
</feature>
<dbReference type="EC" id="2.3.2.27" evidence="4"/>
<organism evidence="24 25">
    <name type="scientific">Ophiocordyceps sinensis</name>
    <dbReference type="NCBI Taxonomy" id="72228"/>
    <lineage>
        <taxon>Eukaryota</taxon>
        <taxon>Fungi</taxon>
        <taxon>Dikarya</taxon>
        <taxon>Ascomycota</taxon>
        <taxon>Pezizomycotina</taxon>
        <taxon>Sordariomycetes</taxon>
        <taxon>Hypocreomycetidae</taxon>
        <taxon>Hypocreales</taxon>
        <taxon>Ophiocordycipitaceae</taxon>
        <taxon>Ophiocordyceps</taxon>
    </lineage>
</organism>
<keyword evidence="12 21" id="KW-1133">Transmembrane helix</keyword>
<evidence type="ECO:0000256" key="11">
    <source>
        <dbReference type="ARBA" id="ARBA00022833"/>
    </source>
</evidence>
<evidence type="ECO:0000256" key="2">
    <source>
        <dbReference type="ARBA" id="ARBA00004127"/>
    </source>
</evidence>
<evidence type="ECO:0000256" key="17">
    <source>
        <dbReference type="ARBA" id="ARBA00077885"/>
    </source>
</evidence>
<comment type="pathway">
    <text evidence="3">Protein modification; protein ubiquitination.</text>
</comment>
<dbReference type="EMBL" id="JAAVMX010000004">
    <property type="protein sequence ID" value="KAF4509596.1"/>
    <property type="molecule type" value="Genomic_DNA"/>
</dbReference>
<dbReference type="UniPathway" id="UPA00143"/>
<evidence type="ECO:0000313" key="24">
    <source>
        <dbReference type="EMBL" id="KAF4509596.1"/>
    </source>
</evidence>
<comment type="function">
    <text evidence="14">Catalytic component of the DSC E3 ubiquitin ligase complex which is required for the srbA transcriptional activator proteolytic cleavage to release the soluble transcription factor from the membrane in low oxygen or sterol conditions. Required for growth during hypoxia and triazole drug susceptibility, as well as for virulence in a murine model of invasive pulmonary aspergillosis (IPA).</text>
</comment>
<feature type="signal peptide" evidence="22">
    <location>
        <begin position="1"/>
        <end position="27"/>
    </location>
</feature>
<evidence type="ECO:0000256" key="1">
    <source>
        <dbReference type="ARBA" id="ARBA00000900"/>
    </source>
</evidence>
<evidence type="ECO:0000256" key="8">
    <source>
        <dbReference type="ARBA" id="ARBA00022729"/>
    </source>
</evidence>
<dbReference type="SUPFAM" id="SSF57850">
    <property type="entry name" value="RING/U-box"/>
    <property type="match status" value="1"/>
</dbReference>
<proteinExistence type="predicted"/>
<evidence type="ECO:0000256" key="14">
    <source>
        <dbReference type="ARBA" id="ARBA00056116"/>
    </source>
</evidence>
<dbReference type="GO" id="GO:0061630">
    <property type="term" value="F:ubiquitin protein ligase activity"/>
    <property type="evidence" value="ECO:0007669"/>
    <property type="project" value="UniProtKB-EC"/>
</dbReference>
<dbReference type="Proteomes" id="UP000557566">
    <property type="component" value="Unassembled WGS sequence"/>
</dbReference>
<keyword evidence="11" id="KW-0862">Zinc</keyword>
<evidence type="ECO:0000313" key="25">
    <source>
        <dbReference type="Proteomes" id="UP000557566"/>
    </source>
</evidence>
<dbReference type="OrthoDB" id="9984778at2759"/>
<feature type="chain" id="PRO_5034416259" description="DSC E3 ubiquitin ligase complex subunit A" evidence="22">
    <location>
        <begin position="28"/>
        <end position="905"/>
    </location>
</feature>
<keyword evidence="10" id="KW-0833">Ubl conjugation pathway</keyword>
<dbReference type="InterPro" id="IPR013083">
    <property type="entry name" value="Znf_RING/FYVE/PHD"/>
</dbReference>
<keyword evidence="5" id="KW-0808">Transferase</keyword>
<evidence type="ECO:0000256" key="22">
    <source>
        <dbReference type="SAM" id="SignalP"/>
    </source>
</evidence>
<comment type="caution">
    <text evidence="24">The sequence shown here is derived from an EMBL/GenBank/DDBJ whole genome shotgun (WGS) entry which is preliminary data.</text>
</comment>
<dbReference type="InterPro" id="IPR001841">
    <property type="entry name" value="Znf_RING"/>
</dbReference>
<dbReference type="GO" id="GO:0008270">
    <property type="term" value="F:zinc ion binding"/>
    <property type="evidence" value="ECO:0007669"/>
    <property type="project" value="UniProtKB-KW"/>
</dbReference>
<sequence length="905" mass="98741">MPHTQHPAAGILLVLFLIWMLFPEGDNQTQSPAQSGLAAERLARYGDALRVLETTGWGDFAPSPDTDDSDTGTAPRFLNLTGFREEDGFAWDDLDRFRERGLRLSRHAIPPVAGRQLWDVAQGEVVWANASGTLRGQWVRRPGSVPRAPDSYNLSRSVPSMDWVGDTVEWARNMTGETGRMILRLEGNKTVTTYDHLAEDSVPLSGGVIRNVQGTATIEDTTGSGLNWEMRLWGVHWPRQGVVVMATTSEKFEGIFGLPHLTPGANFFRSSQMLLNETLNRVVAKKHANLNVDQNMPWNSDIDNPLYTASPSPHCEFVMYAQVHPPMRQALGRAAPDLQTDPAEDVMRAIESELQSPVGAPIPSVPRLKMSAVIYSPDCAFFLETKGQPDFPLGEADHLVGMKTEVHTHQVKTWMLVYALVVLAQVQLLKNQMKESFTPSTMGRISFWTISAMAVVDGMTFTAAATWVSSAAATYLPTLALMFASFLSMTIGGSFLAKIHEVQVPESRRRRTGRSAGSGRDVSPPTSSPTPGPPAPAAPLTSGPLTSGLLTSGPLTPGPLTPGSLTPGSLTPGSLTPGPLTPAPLTAFANAGSLQPRPLTASRSNSQPVIVPSDQDVDAEIAASGASAVPRTLAPMASSSPDSNDAHPPRQTPTFQAMVGRFILFSLCISFLAISSSTWYPRARSLFLNLCAFAYLSLWLPQIYRNTARNCRRALHWQFVVGQSVLRLLPVAYFWTNEDNFLYARTDRPAFVLFCAWVWIQILVLAAQEVVGPRFGVPPGWTPDAWDYHPVLREDTVEAGGLPIGLVAAADDDDAGPLASRRPSHGADEKRGGGCVRAIDCAICREVLEVPVLTGRDEEGRVAGVFARRLYMVTPCRHIFHTTCLEGWMRFRLQCPICREELPPI</sequence>
<reference evidence="24 25" key="1">
    <citation type="journal article" date="2020" name="Genome Biol. Evol.">
        <title>A new high-quality draft genome assembly of the Chinese cordyceps Ophiocordyceps sinensis.</title>
        <authorList>
            <person name="Shu R."/>
            <person name="Zhang J."/>
            <person name="Meng Q."/>
            <person name="Zhang H."/>
            <person name="Zhou G."/>
            <person name="Li M."/>
            <person name="Wu P."/>
            <person name="Zhao Y."/>
            <person name="Chen C."/>
            <person name="Qin Q."/>
        </authorList>
    </citation>
    <scope>NUCLEOTIDE SEQUENCE [LARGE SCALE GENOMIC DNA]</scope>
    <source>
        <strain evidence="24 25">IOZ07</strain>
    </source>
</reference>
<feature type="domain" description="RING-type" evidence="23">
    <location>
        <begin position="841"/>
        <end position="899"/>
    </location>
</feature>
<evidence type="ECO:0000256" key="5">
    <source>
        <dbReference type="ARBA" id="ARBA00022679"/>
    </source>
</evidence>
<evidence type="ECO:0000256" key="9">
    <source>
        <dbReference type="ARBA" id="ARBA00022771"/>
    </source>
</evidence>